<dbReference type="Proteomes" id="UP001210720">
    <property type="component" value="Unassembled WGS sequence"/>
</dbReference>
<gene>
    <name evidence="1" type="ORF">PFY00_18640</name>
</gene>
<comment type="caution">
    <text evidence="1">The sequence shown here is derived from an EMBL/GenBank/DDBJ whole genome shotgun (WGS) entry which is preliminary data.</text>
</comment>
<accession>A0ABT4XXV9</accession>
<evidence type="ECO:0000313" key="2">
    <source>
        <dbReference type="Proteomes" id="UP001210720"/>
    </source>
</evidence>
<keyword evidence="2" id="KW-1185">Reference proteome</keyword>
<proteinExistence type="predicted"/>
<dbReference type="EMBL" id="JAQIOY010000012">
    <property type="protein sequence ID" value="MDA7426757.1"/>
    <property type="molecule type" value="Genomic_DNA"/>
</dbReference>
<protein>
    <submittedName>
        <fullName evidence="1">Uncharacterized protein</fullName>
    </submittedName>
</protein>
<dbReference type="RefSeq" id="WP_271434112.1">
    <property type="nucleotide sequence ID" value="NZ_JAQIOY010000012.1"/>
</dbReference>
<reference evidence="1 2" key="1">
    <citation type="submission" date="2023-01" db="EMBL/GenBank/DDBJ databases">
        <title>Thalassococcus onchidii sp. nov., isolated from a marine invertebrate from the South China Sea.</title>
        <authorList>
            <person name="Xu S."/>
            <person name="Liu Z."/>
            <person name="Xu Y."/>
        </authorList>
    </citation>
    <scope>NUCLEOTIDE SEQUENCE [LARGE SCALE GENOMIC DNA]</scope>
    <source>
        <strain evidence="1 2">KCTC 32084</strain>
    </source>
</reference>
<evidence type="ECO:0000313" key="1">
    <source>
        <dbReference type="EMBL" id="MDA7426757.1"/>
    </source>
</evidence>
<sequence>MAAAETALEADLAEIMRTFEVCLDDARDRTTAVSNEGLRPRFFDAKADACARIRDANLSSAYSRAGIAATQRERLAIEADMAAMTNALLADARADLGLLETN</sequence>
<name>A0ABT4XXV9_9RHOB</name>
<organism evidence="1 2">
    <name type="scientific">Thalassococcus lentus</name>
    <dbReference type="NCBI Taxonomy" id="1210524"/>
    <lineage>
        <taxon>Bacteria</taxon>
        <taxon>Pseudomonadati</taxon>
        <taxon>Pseudomonadota</taxon>
        <taxon>Alphaproteobacteria</taxon>
        <taxon>Rhodobacterales</taxon>
        <taxon>Roseobacteraceae</taxon>
        <taxon>Thalassococcus</taxon>
    </lineage>
</organism>